<comment type="caution">
    <text evidence="1">The sequence shown here is derived from an EMBL/GenBank/DDBJ whole genome shotgun (WGS) entry which is preliminary data.</text>
</comment>
<dbReference type="EMBL" id="JASCZI010123656">
    <property type="protein sequence ID" value="MED6165549.1"/>
    <property type="molecule type" value="Genomic_DNA"/>
</dbReference>
<organism evidence="1 2">
    <name type="scientific">Stylosanthes scabra</name>
    <dbReference type="NCBI Taxonomy" id="79078"/>
    <lineage>
        <taxon>Eukaryota</taxon>
        <taxon>Viridiplantae</taxon>
        <taxon>Streptophyta</taxon>
        <taxon>Embryophyta</taxon>
        <taxon>Tracheophyta</taxon>
        <taxon>Spermatophyta</taxon>
        <taxon>Magnoliopsida</taxon>
        <taxon>eudicotyledons</taxon>
        <taxon>Gunneridae</taxon>
        <taxon>Pentapetalae</taxon>
        <taxon>rosids</taxon>
        <taxon>fabids</taxon>
        <taxon>Fabales</taxon>
        <taxon>Fabaceae</taxon>
        <taxon>Papilionoideae</taxon>
        <taxon>50 kb inversion clade</taxon>
        <taxon>dalbergioids sensu lato</taxon>
        <taxon>Dalbergieae</taxon>
        <taxon>Pterocarpus clade</taxon>
        <taxon>Stylosanthes</taxon>
    </lineage>
</organism>
<gene>
    <name evidence="1" type="ORF">PIB30_100586</name>
</gene>
<accession>A0ABU6UWS6</accession>
<proteinExistence type="predicted"/>
<keyword evidence="2" id="KW-1185">Reference proteome</keyword>
<sequence>MLCSIPTIEKTALISMATTKYKYKRQQLRELTLLNSNFREDSPQLSVYQARTRCASCTNHGSLWAFYCGCGFGGCGCKVCNLQACVMPILYLLLPSLDDHDS</sequence>
<protein>
    <submittedName>
        <fullName evidence="1">Uncharacterized protein</fullName>
    </submittedName>
</protein>
<evidence type="ECO:0000313" key="2">
    <source>
        <dbReference type="Proteomes" id="UP001341840"/>
    </source>
</evidence>
<evidence type="ECO:0000313" key="1">
    <source>
        <dbReference type="EMBL" id="MED6165549.1"/>
    </source>
</evidence>
<reference evidence="1 2" key="1">
    <citation type="journal article" date="2023" name="Plants (Basel)">
        <title>Bridging the Gap: Combining Genomics and Transcriptomics Approaches to Understand Stylosanthes scabra, an Orphan Legume from the Brazilian Caatinga.</title>
        <authorList>
            <person name="Ferreira-Neto J.R.C."/>
            <person name="da Silva M.D."/>
            <person name="Binneck E."/>
            <person name="de Melo N.F."/>
            <person name="da Silva R.H."/>
            <person name="de Melo A.L.T.M."/>
            <person name="Pandolfi V."/>
            <person name="Bustamante F.O."/>
            <person name="Brasileiro-Vidal A.C."/>
            <person name="Benko-Iseppon A.M."/>
        </authorList>
    </citation>
    <scope>NUCLEOTIDE SEQUENCE [LARGE SCALE GENOMIC DNA]</scope>
    <source>
        <tissue evidence="1">Leaves</tissue>
    </source>
</reference>
<dbReference type="Proteomes" id="UP001341840">
    <property type="component" value="Unassembled WGS sequence"/>
</dbReference>
<name>A0ABU6UWS6_9FABA</name>